<proteinExistence type="predicted"/>
<reference evidence="2 3" key="1">
    <citation type="submission" date="2022-01" db="EMBL/GenBank/DDBJ databases">
        <authorList>
            <person name="Xiong W."/>
            <person name="Schranz E."/>
        </authorList>
    </citation>
    <scope>NUCLEOTIDE SEQUENCE [LARGE SCALE GENOMIC DNA]</scope>
</reference>
<dbReference type="EMBL" id="CAKMRJ010005634">
    <property type="protein sequence ID" value="CAH1450610.1"/>
    <property type="molecule type" value="Genomic_DNA"/>
</dbReference>
<feature type="compositionally biased region" description="Basic and acidic residues" evidence="1">
    <location>
        <begin position="65"/>
        <end position="78"/>
    </location>
</feature>
<dbReference type="Proteomes" id="UP001157418">
    <property type="component" value="Unassembled WGS sequence"/>
</dbReference>
<sequence>MCSRWIWRKIEPQDKDGDSAKNHDDHEHNDDTHEEERIGYDTKTKEDHHNYDEDDTEDHTNGVGDRARDDFSSPHKYDLDDEIDMSVNRRPSTPKYFLPTILRFISKNGKRHTRKTQNGF</sequence>
<evidence type="ECO:0000256" key="1">
    <source>
        <dbReference type="SAM" id="MobiDB-lite"/>
    </source>
</evidence>
<organism evidence="2 3">
    <name type="scientific">Lactuca virosa</name>
    <dbReference type="NCBI Taxonomy" id="75947"/>
    <lineage>
        <taxon>Eukaryota</taxon>
        <taxon>Viridiplantae</taxon>
        <taxon>Streptophyta</taxon>
        <taxon>Embryophyta</taxon>
        <taxon>Tracheophyta</taxon>
        <taxon>Spermatophyta</taxon>
        <taxon>Magnoliopsida</taxon>
        <taxon>eudicotyledons</taxon>
        <taxon>Gunneridae</taxon>
        <taxon>Pentapetalae</taxon>
        <taxon>asterids</taxon>
        <taxon>campanulids</taxon>
        <taxon>Asterales</taxon>
        <taxon>Asteraceae</taxon>
        <taxon>Cichorioideae</taxon>
        <taxon>Cichorieae</taxon>
        <taxon>Lactucinae</taxon>
        <taxon>Lactuca</taxon>
    </lineage>
</organism>
<name>A0AAU9PK84_9ASTR</name>
<accession>A0AAU9PK84</accession>
<keyword evidence="3" id="KW-1185">Reference proteome</keyword>
<dbReference type="AlphaFoldDB" id="A0AAU9PK84"/>
<comment type="caution">
    <text evidence="2">The sequence shown here is derived from an EMBL/GenBank/DDBJ whole genome shotgun (WGS) entry which is preliminary data.</text>
</comment>
<feature type="region of interest" description="Disordered" evidence="1">
    <location>
        <begin position="1"/>
        <end position="92"/>
    </location>
</feature>
<gene>
    <name evidence="2" type="ORF">LVIROSA_LOCUS36028</name>
</gene>
<evidence type="ECO:0000313" key="2">
    <source>
        <dbReference type="EMBL" id="CAH1450610.1"/>
    </source>
</evidence>
<evidence type="ECO:0000313" key="3">
    <source>
        <dbReference type="Proteomes" id="UP001157418"/>
    </source>
</evidence>
<feature type="compositionally biased region" description="Basic and acidic residues" evidence="1">
    <location>
        <begin position="8"/>
        <end position="51"/>
    </location>
</feature>
<protein>
    <submittedName>
        <fullName evidence="2">Uncharacterized protein</fullName>
    </submittedName>
</protein>